<organism evidence="2 3">
    <name type="scientific">Piloderma croceum (strain F 1598)</name>
    <dbReference type="NCBI Taxonomy" id="765440"/>
    <lineage>
        <taxon>Eukaryota</taxon>
        <taxon>Fungi</taxon>
        <taxon>Dikarya</taxon>
        <taxon>Basidiomycota</taxon>
        <taxon>Agaricomycotina</taxon>
        <taxon>Agaricomycetes</taxon>
        <taxon>Agaricomycetidae</taxon>
        <taxon>Atheliales</taxon>
        <taxon>Atheliaceae</taxon>
        <taxon>Piloderma</taxon>
    </lineage>
</organism>
<dbReference type="Proteomes" id="UP000054166">
    <property type="component" value="Unassembled WGS sequence"/>
</dbReference>
<reference evidence="3" key="2">
    <citation type="submission" date="2015-01" db="EMBL/GenBank/DDBJ databases">
        <title>Evolutionary Origins and Diversification of the Mycorrhizal Mutualists.</title>
        <authorList>
            <consortium name="DOE Joint Genome Institute"/>
            <consortium name="Mycorrhizal Genomics Consortium"/>
            <person name="Kohler A."/>
            <person name="Kuo A."/>
            <person name="Nagy L.G."/>
            <person name="Floudas D."/>
            <person name="Copeland A."/>
            <person name="Barry K.W."/>
            <person name="Cichocki N."/>
            <person name="Veneault-Fourrey C."/>
            <person name="LaButti K."/>
            <person name="Lindquist E.A."/>
            <person name="Lipzen A."/>
            <person name="Lundell T."/>
            <person name="Morin E."/>
            <person name="Murat C."/>
            <person name="Riley R."/>
            <person name="Ohm R."/>
            <person name="Sun H."/>
            <person name="Tunlid A."/>
            <person name="Henrissat B."/>
            <person name="Grigoriev I.V."/>
            <person name="Hibbett D.S."/>
            <person name="Martin F."/>
        </authorList>
    </citation>
    <scope>NUCLEOTIDE SEQUENCE [LARGE SCALE GENOMIC DNA]</scope>
    <source>
        <strain evidence="3">F 1598</strain>
    </source>
</reference>
<evidence type="ECO:0000256" key="1">
    <source>
        <dbReference type="SAM" id="Phobius"/>
    </source>
</evidence>
<feature type="transmembrane region" description="Helical" evidence="1">
    <location>
        <begin position="47"/>
        <end position="75"/>
    </location>
</feature>
<keyword evidence="1" id="KW-0472">Membrane</keyword>
<proteinExistence type="predicted"/>
<keyword evidence="3" id="KW-1185">Reference proteome</keyword>
<gene>
    <name evidence="2" type="ORF">PILCRDRAFT_663392</name>
</gene>
<keyword evidence="1" id="KW-0812">Transmembrane</keyword>
<dbReference type="InParanoid" id="A0A0C3F7N9"/>
<name>A0A0C3F7N9_PILCF</name>
<sequence>MVHLMVVDQGLVGGILWWIRTGRLVTRRKEGWEEMRLRGEKCCKVPFRFSLSLCLLLGRSFPLCFGGTLTLIYIYSAEYTACVFA</sequence>
<reference evidence="2 3" key="1">
    <citation type="submission" date="2014-04" db="EMBL/GenBank/DDBJ databases">
        <authorList>
            <consortium name="DOE Joint Genome Institute"/>
            <person name="Kuo A."/>
            <person name="Tarkka M."/>
            <person name="Buscot F."/>
            <person name="Kohler A."/>
            <person name="Nagy L.G."/>
            <person name="Floudas D."/>
            <person name="Copeland A."/>
            <person name="Barry K.W."/>
            <person name="Cichocki N."/>
            <person name="Veneault-Fourrey C."/>
            <person name="LaButti K."/>
            <person name="Lindquist E.A."/>
            <person name="Lipzen A."/>
            <person name="Lundell T."/>
            <person name="Morin E."/>
            <person name="Murat C."/>
            <person name="Sun H."/>
            <person name="Tunlid A."/>
            <person name="Henrissat B."/>
            <person name="Grigoriev I.V."/>
            <person name="Hibbett D.S."/>
            <person name="Martin F."/>
            <person name="Nordberg H.P."/>
            <person name="Cantor M.N."/>
            <person name="Hua S.X."/>
        </authorList>
    </citation>
    <scope>NUCLEOTIDE SEQUENCE [LARGE SCALE GENOMIC DNA]</scope>
    <source>
        <strain evidence="2 3">F 1598</strain>
    </source>
</reference>
<evidence type="ECO:0000313" key="2">
    <source>
        <dbReference type="EMBL" id="KIM75886.1"/>
    </source>
</evidence>
<protein>
    <submittedName>
        <fullName evidence="2">Uncharacterized protein</fullName>
    </submittedName>
</protein>
<keyword evidence="1" id="KW-1133">Transmembrane helix</keyword>
<dbReference type="AlphaFoldDB" id="A0A0C3F7N9"/>
<evidence type="ECO:0000313" key="3">
    <source>
        <dbReference type="Proteomes" id="UP000054166"/>
    </source>
</evidence>
<dbReference type="HOGENOM" id="CLU_2513460_0_0_1"/>
<accession>A0A0C3F7N9</accession>
<dbReference type="EMBL" id="KN833041">
    <property type="protein sequence ID" value="KIM75886.1"/>
    <property type="molecule type" value="Genomic_DNA"/>
</dbReference>